<evidence type="ECO:0000259" key="1">
    <source>
        <dbReference type="PROSITE" id="PS50801"/>
    </source>
</evidence>
<dbReference type="PANTHER" id="PTHR33495:SF2">
    <property type="entry name" value="ANTI-SIGMA FACTOR ANTAGONIST TM_1081-RELATED"/>
    <property type="match status" value="1"/>
</dbReference>
<dbReference type="InterPro" id="IPR036513">
    <property type="entry name" value="STAS_dom_sf"/>
</dbReference>
<dbReference type="SUPFAM" id="SSF52091">
    <property type="entry name" value="SpoIIaa-like"/>
    <property type="match status" value="1"/>
</dbReference>
<accession>A0A9D2KC18</accession>
<dbReference type="PROSITE" id="PS50801">
    <property type="entry name" value="STAS"/>
    <property type="match status" value="1"/>
</dbReference>
<evidence type="ECO:0000313" key="3">
    <source>
        <dbReference type="Proteomes" id="UP000824176"/>
    </source>
</evidence>
<comment type="caution">
    <text evidence="2">The sequence shown here is derived from an EMBL/GenBank/DDBJ whole genome shotgun (WGS) entry which is preliminary data.</text>
</comment>
<dbReference type="CDD" id="cd07043">
    <property type="entry name" value="STAS_anti-anti-sigma_factors"/>
    <property type="match status" value="1"/>
</dbReference>
<reference evidence="2" key="2">
    <citation type="submission" date="2021-04" db="EMBL/GenBank/DDBJ databases">
        <authorList>
            <person name="Gilroy R."/>
        </authorList>
    </citation>
    <scope>NUCLEOTIDE SEQUENCE</scope>
    <source>
        <strain evidence="2">ChiW4-1371</strain>
    </source>
</reference>
<dbReference type="EMBL" id="DXAQ01000086">
    <property type="protein sequence ID" value="HIZ89377.1"/>
    <property type="molecule type" value="Genomic_DNA"/>
</dbReference>
<dbReference type="PANTHER" id="PTHR33495">
    <property type="entry name" value="ANTI-SIGMA FACTOR ANTAGONIST TM_1081-RELATED-RELATED"/>
    <property type="match status" value="1"/>
</dbReference>
<evidence type="ECO:0000313" key="2">
    <source>
        <dbReference type="EMBL" id="HIZ89377.1"/>
    </source>
</evidence>
<feature type="domain" description="STAS" evidence="1">
    <location>
        <begin position="24"/>
        <end position="114"/>
    </location>
</feature>
<dbReference type="Gene3D" id="3.30.750.24">
    <property type="entry name" value="STAS domain"/>
    <property type="match status" value="1"/>
</dbReference>
<reference evidence="2" key="1">
    <citation type="journal article" date="2021" name="PeerJ">
        <title>Extensive microbial diversity within the chicken gut microbiome revealed by metagenomics and culture.</title>
        <authorList>
            <person name="Gilroy R."/>
            <person name="Ravi A."/>
            <person name="Getino M."/>
            <person name="Pursley I."/>
            <person name="Horton D.L."/>
            <person name="Alikhan N.F."/>
            <person name="Baker D."/>
            <person name="Gharbi K."/>
            <person name="Hall N."/>
            <person name="Watson M."/>
            <person name="Adriaenssens E.M."/>
            <person name="Foster-Nyarko E."/>
            <person name="Jarju S."/>
            <person name="Secka A."/>
            <person name="Antonio M."/>
            <person name="Oren A."/>
            <person name="Chaudhuri R.R."/>
            <person name="La Ragione R."/>
            <person name="Hildebrand F."/>
            <person name="Pallen M.J."/>
        </authorList>
    </citation>
    <scope>NUCLEOTIDE SEQUENCE</scope>
    <source>
        <strain evidence="2">ChiW4-1371</strain>
    </source>
</reference>
<organism evidence="2 3">
    <name type="scientific">Candidatus Mucispirillum faecigallinarum</name>
    <dbReference type="NCBI Taxonomy" id="2838699"/>
    <lineage>
        <taxon>Bacteria</taxon>
        <taxon>Pseudomonadati</taxon>
        <taxon>Deferribacterota</taxon>
        <taxon>Deferribacteres</taxon>
        <taxon>Deferribacterales</taxon>
        <taxon>Mucispirillaceae</taxon>
        <taxon>Mucispirillum</taxon>
    </lineage>
</organism>
<name>A0A9D2KC18_9BACT</name>
<dbReference type="AlphaFoldDB" id="A0A9D2KC18"/>
<sequence>MSFNSQRETIGGSVKVEFIFPVHEIDSFNGEELKNYISEISGDVDSVVINFSDITYLNSSGLRELIQLFKVLKEKEKSLIFSNVSDDIYKIFVHTNLNRLFTIVSDDEEAKAKLLK</sequence>
<proteinExistence type="predicted"/>
<dbReference type="Proteomes" id="UP000824176">
    <property type="component" value="Unassembled WGS sequence"/>
</dbReference>
<dbReference type="Pfam" id="PF01740">
    <property type="entry name" value="STAS"/>
    <property type="match status" value="1"/>
</dbReference>
<dbReference type="GO" id="GO:0043856">
    <property type="term" value="F:anti-sigma factor antagonist activity"/>
    <property type="evidence" value="ECO:0007669"/>
    <property type="project" value="TreeGrafter"/>
</dbReference>
<dbReference type="InterPro" id="IPR002645">
    <property type="entry name" value="STAS_dom"/>
</dbReference>
<gene>
    <name evidence="2" type="ORF">H9804_05495</name>
</gene>
<protein>
    <submittedName>
        <fullName evidence="2">STAS domain-containing protein</fullName>
    </submittedName>
</protein>